<name>A0A1C3K1N4_9BURK</name>
<evidence type="ECO:0000313" key="1">
    <source>
        <dbReference type="EMBL" id="SBT25334.1"/>
    </source>
</evidence>
<dbReference type="KEGG" id="odi:ODI_R1860"/>
<dbReference type="EMBL" id="LT907988">
    <property type="protein sequence ID" value="SOE49130.1"/>
    <property type="molecule type" value="Genomic_DNA"/>
</dbReference>
<keyword evidence="3" id="KW-1185">Reference proteome</keyword>
<organism evidence="1 3">
    <name type="scientific">Orrella dioscoreae</name>
    <dbReference type="NCBI Taxonomy" id="1851544"/>
    <lineage>
        <taxon>Bacteria</taxon>
        <taxon>Pseudomonadati</taxon>
        <taxon>Pseudomonadota</taxon>
        <taxon>Betaproteobacteria</taxon>
        <taxon>Burkholderiales</taxon>
        <taxon>Alcaligenaceae</taxon>
        <taxon>Orrella</taxon>
    </lineage>
</organism>
<protein>
    <submittedName>
        <fullName evidence="1">Phage protein</fullName>
    </submittedName>
</protein>
<dbReference type="AlphaFoldDB" id="A0A1C3K1N4"/>
<reference evidence="1 3" key="1">
    <citation type="submission" date="2016-06" db="EMBL/GenBank/DDBJ databases">
        <authorList>
            <person name="Kjaerup R.B."/>
            <person name="Dalgaard T.S."/>
            <person name="Juul-Madsen H.R."/>
        </authorList>
    </citation>
    <scope>NUCLEOTIDE SEQUENCE [LARGE SCALE GENOMIC DNA]</scope>
    <source>
        <strain evidence="1">Orrdi1</strain>
    </source>
</reference>
<evidence type="ECO:0000313" key="3">
    <source>
        <dbReference type="Proteomes" id="UP000078558"/>
    </source>
</evidence>
<gene>
    <name evidence="1" type="ORF">ODI_03637</name>
    <name evidence="2" type="ORF">ODI_R1860</name>
</gene>
<evidence type="ECO:0000313" key="2">
    <source>
        <dbReference type="EMBL" id="SOE49130.1"/>
    </source>
</evidence>
<reference evidence="2 3" key="2">
    <citation type="submission" date="2017-08" db="EMBL/GenBank/DDBJ databases">
        <authorList>
            <person name="de Groot N.N."/>
        </authorList>
    </citation>
    <scope>NUCLEOTIDE SEQUENCE [LARGE SCALE GENOMIC DNA]</scope>
    <source>
        <strain evidence="2">Orrdi1</strain>
    </source>
</reference>
<dbReference type="STRING" id="1851544.ODI_03637"/>
<dbReference type="Proteomes" id="UP000078558">
    <property type="component" value="Chromosome I"/>
</dbReference>
<sequence>MASARLPAAQLPPRALACGLAADWVYALALSRSIGDPDMATRIPIPQFQQRQQTPIGMPVARTPMVAVDDPTGRALASAGNTLGQIGDAAQRVQREQSIAWVSKASSDDQIKWLQRMTELQDTAQPGAPDFTPKFLEEFDTYASEAVQNAPPEARNAYRESLTRQRTYFGQNAVTFQATREREHTVSQYQGGLESDAAAIALDPSLYGERRAFRLAALGESSLPSQVRAKLTTESEAAMAFAAGAATIDRDPHGAVSAINAAAQGQVTTGYEWVGRLDADRLLQLRTRAHTQADRIDNRARVEQDRSLARAQRAIGELDKQVATGVPARTDDMLRWAGMVAGTEYEGAYRDMMKGQEEVQQVLRMPIPEQAAFIQRRRQDQQRAGASTTDVANLDRLSRAVESNTKMLRESPLAWVENRAAQEIPRLQPAALSEPGGSAVIGQVLRGRGDVIRGLRRANPDGLVQMRPLFADEAQQISNTFQQGGARQKRELLGNLFWASDGPDLYQGVIDQVEGLSPFMGRLGRLAGSYESAKLTNNWFSADVVQSAGDAAALAIHGDEILRNGGKDGTISYPVPKDTEFTQAIQDRVGSLYRGAAPGDSGAQEFMQDAYAVKAYYVGKAAQEGDLAADVNTDRLDQAIIAVLGQPVNFHGNGQVLAPWGLNEADFRSRANRAIFQEFEARGLQDQMGRSMGNVGLFGVGAGTYAVTLGGTPVRDPRTGEPVIITMTPDADQGRDAFGGRLADQIPGASGSDGMLESGNIDLNARPVVRNPDGSISTVRSMSIEEDGQEVLIPTVSEDGKVLDDDSAVSQYRRTGRHLGRFSSPEAATRYAEQLHRDQERQYGGRQ</sequence>
<accession>A0A1C3K1N4</accession>
<dbReference type="EMBL" id="FLRC01000017">
    <property type="protein sequence ID" value="SBT25334.1"/>
    <property type="molecule type" value="Genomic_DNA"/>
</dbReference>
<proteinExistence type="predicted"/>